<reference evidence="3" key="1">
    <citation type="journal article" date="2012" name="PLoS Genet.">
        <title>The genomes of the fungal plant pathogens Cladosporium fulvum and Dothistroma septosporum reveal adaptation to different hosts and lifestyles but also signatures of common ancestry.</title>
        <authorList>
            <person name="de Wit P.J.G.M."/>
            <person name="van der Burgt A."/>
            <person name="Oekmen B."/>
            <person name="Stergiopoulos I."/>
            <person name="Abd-Elsalam K.A."/>
            <person name="Aerts A.L."/>
            <person name="Bahkali A.H."/>
            <person name="Beenen H.G."/>
            <person name="Chettri P."/>
            <person name="Cox M.P."/>
            <person name="Datema E."/>
            <person name="de Vries R.P."/>
            <person name="Dhillon B."/>
            <person name="Ganley A.R."/>
            <person name="Griffiths S.A."/>
            <person name="Guo Y."/>
            <person name="Hamelin R.C."/>
            <person name="Henrissat B."/>
            <person name="Kabir M.S."/>
            <person name="Jashni M.K."/>
            <person name="Kema G."/>
            <person name="Klaubauf S."/>
            <person name="Lapidus A."/>
            <person name="Levasseur A."/>
            <person name="Lindquist E."/>
            <person name="Mehrabi R."/>
            <person name="Ohm R.A."/>
            <person name="Owen T.J."/>
            <person name="Salamov A."/>
            <person name="Schwelm A."/>
            <person name="Schijlen E."/>
            <person name="Sun H."/>
            <person name="van den Burg H.A."/>
            <person name="van Ham R.C.H.J."/>
            <person name="Zhang S."/>
            <person name="Goodwin S.B."/>
            <person name="Grigoriev I.V."/>
            <person name="Collemare J."/>
            <person name="Bradshaw R.E."/>
        </authorList>
    </citation>
    <scope>NUCLEOTIDE SEQUENCE [LARGE SCALE GENOMIC DNA]</scope>
    <source>
        <strain evidence="3">NZE10 / CBS 128990</strain>
    </source>
</reference>
<dbReference type="AlphaFoldDB" id="M2WI04"/>
<evidence type="ECO:0000313" key="3">
    <source>
        <dbReference type="Proteomes" id="UP000016933"/>
    </source>
</evidence>
<name>M2WI04_DOTSN</name>
<dbReference type="HOGENOM" id="CLU_1917021_0_0_1"/>
<sequence>MKFQLLTTLLACFVATTIAIPDLAQIKHPDGKKALNWPPADQSVSRMSNKGVTLCSAKLTAHPSRSFSGAVIDLVPRFRTMGRTSREGNGHYRRLSGVSVVAMGILSVVYSISDEILVVACILAVSRHAVAS</sequence>
<organism evidence="2 3">
    <name type="scientific">Dothistroma septosporum (strain NZE10 / CBS 128990)</name>
    <name type="common">Red band needle blight fungus</name>
    <name type="synonym">Mycosphaerella pini</name>
    <dbReference type="NCBI Taxonomy" id="675120"/>
    <lineage>
        <taxon>Eukaryota</taxon>
        <taxon>Fungi</taxon>
        <taxon>Dikarya</taxon>
        <taxon>Ascomycota</taxon>
        <taxon>Pezizomycotina</taxon>
        <taxon>Dothideomycetes</taxon>
        <taxon>Dothideomycetidae</taxon>
        <taxon>Mycosphaerellales</taxon>
        <taxon>Mycosphaerellaceae</taxon>
        <taxon>Dothistroma</taxon>
    </lineage>
</organism>
<gene>
    <name evidence="2" type="ORF">DOTSEDRAFT_38896</name>
</gene>
<keyword evidence="3" id="KW-1185">Reference proteome</keyword>
<feature type="chain" id="PRO_5004028558" evidence="1">
    <location>
        <begin position="20"/>
        <end position="132"/>
    </location>
</feature>
<evidence type="ECO:0000313" key="2">
    <source>
        <dbReference type="EMBL" id="EME38643.1"/>
    </source>
</evidence>
<evidence type="ECO:0000256" key="1">
    <source>
        <dbReference type="SAM" id="SignalP"/>
    </source>
</evidence>
<dbReference type="Proteomes" id="UP000016933">
    <property type="component" value="Unassembled WGS sequence"/>
</dbReference>
<protein>
    <submittedName>
        <fullName evidence="2">Uncharacterized protein</fullName>
    </submittedName>
</protein>
<proteinExistence type="predicted"/>
<dbReference type="EMBL" id="KB446546">
    <property type="protein sequence ID" value="EME38643.1"/>
    <property type="molecule type" value="Genomic_DNA"/>
</dbReference>
<feature type="signal peptide" evidence="1">
    <location>
        <begin position="1"/>
        <end position="19"/>
    </location>
</feature>
<keyword evidence="1" id="KW-0732">Signal</keyword>
<reference evidence="2 3" key="2">
    <citation type="journal article" date="2012" name="PLoS Pathog.">
        <title>Diverse lifestyles and strategies of plant pathogenesis encoded in the genomes of eighteen Dothideomycetes fungi.</title>
        <authorList>
            <person name="Ohm R.A."/>
            <person name="Feau N."/>
            <person name="Henrissat B."/>
            <person name="Schoch C.L."/>
            <person name="Horwitz B.A."/>
            <person name="Barry K.W."/>
            <person name="Condon B.J."/>
            <person name="Copeland A.C."/>
            <person name="Dhillon B."/>
            <person name="Glaser F."/>
            <person name="Hesse C.N."/>
            <person name="Kosti I."/>
            <person name="LaButti K."/>
            <person name="Lindquist E.A."/>
            <person name="Lucas S."/>
            <person name="Salamov A.A."/>
            <person name="Bradshaw R.E."/>
            <person name="Ciuffetti L."/>
            <person name="Hamelin R.C."/>
            <person name="Kema G.H.J."/>
            <person name="Lawrence C."/>
            <person name="Scott J.A."/>
            <person name="Spatafora J.W."/>
            <person name="Turgeon B.G."/>
            <person name="de Wit P.J.G.M."/>
            <person name="Zhong S."/>
            <person name="Goodwin S.B."/>
            <person name="Grigoriev I.V."/>
        </authorList>
    </citation>
    <scope>NUCLEOTIDE SEQUENCE [LARGE SCALE GENOMIC DNA]</scope>
    <source>
        <strain evidence="3">NZE10 / CBS 128990</strain>
    </source>
</reference>
<accession>M2WI04</accession>